<dbReference type="AlphaFoldDB" id="A0A523UUE8"/>
<dbReference type="Gene3D" id="4.10.860.10">
    <property type="entry name" value="UVR domain"/>
    <property type="match status" value="1"/>
</dbReference>
<dbReference type="PANTHER" id="PTHR38430:SF1">
    <property type="entry name" value="PROTEIN-ARGININE KINASE ACTIVATOR PROTEIN"/>
    <property type="match status" value="1"/>
</dbReference>
<evidence type="ECO:0000313" key="3">
    <source>
        <dbReference type="Proteomes" id="UP000315525"/>
    </source>
</evidence>
<dbReference type="PROSITE" id="PS50151">
    <property type="entry name" value="UVR"/>
    <property type="match status" value="1"/>
</dbReference>
<reference evidence="2 3" key="1">
    <citation type="submission" date="2019-03" db="EMBL/GenBank/DDBJ databases">
        <title>Metabolic potential of uncultured bacteria and archaea associated with petroleum seepage in deep-sea sediments.</title>
        <authorList>
            <person name="Dong X."/>
            <person name="Hubert C."/>
        </authorList>
    </citation>
    <scope>NUCLEOTIDE SEQUENCE [LARGE SCALE GENOMIC DNA]</scope>
    <source>
        <strain evidence="2">E44_bin18</strain>
    </source>
</reference>
<sequence>MHRVPIECSGWWAEKLRRANNLLCDSCKKRVATVHYTEVVGGNVTDLHLCAECADRKGLVKPLSKSKFVVADFLAGLAEGLDADELEKETQIRCKTCNLSYAEFRRGGKLGCADCYPSFAGRLDPLLRRIHGSTRHAGKLILKTGAKAELKRELAGIQKRLEAAIRDENFEDAASLRDRMRAIHESLGSKDTDDAKS</sequence>
<evidence type="ECO:0000259" key="1">
    <source>
        <dbReference type="PROSITE" id="PS50151"/>
    </source>
</evidence>
<dbReference type="InterPro" id="IPR001943">
    <property type="entry name" value="UVR_dom"/>
</dbReference>
<dbReference type="GO" id="GO:1990169">
    <property type="term" value="P:stress response to copper ion"/>
    <property type="evidence" value="ECO:0007669"/>
    <property type="project" value="TreeGrafter"/>
</dbReference>
<name>A0A523UUE8_UNCT6</name>
<dbReference type="PANTHER" id="PTHR38430">
    <property type="entry name" value="PROTEIN-ARGININE KINASE ACTIVATOR PROTEIN"/>
    <property type="match status" value="1"/>
</dbReference>
<protein>
    <recommendedName>
        <fullName evidence="1">UVR domain-containing protein</fullName>
    </recommendedName>
</protein>
<dbReference type="GO" id="GO:0046870">
    <property type="term" value="F:cadmium ion binding"/>
    <property type="evidence" value="ECO:0007669"/>
    <property type="project" value="TreeGrafter"/>
</dbReference>
<dbReference type="Pfam" id="PF02151">
    <property type="entry name" value="UVR"/>
    <property type="match status" value="1"/>
</dbReference>
<proteinExistence type="predicted"/>
<dbReference type="GO" id="GO:0050897">
    <property type="term" value="F:cobalt ion binding"/>
    <property type="evidence" value="ECO:0007669"/>
    <property type="project" value="TreeGrafter"/>
</dbReference>
<evidence type="ECO:0000313" key="2">
    <source>
        <dbReference type="EMBL" id="TET45901.1"/>
    </source>
</evidence>
<accession>A0A523UUE8</accession>
<dbReference type="GO" id="GO:0005507">
    <property type="term" value="F:copper ion binding"/>
    <property type="evidence" value="ECO:0007669"/>
    <property type="project" value="TreeGrafter"/>
</dbReference>
<organism evidence="2 3">
    <name type="scientific">candidate division TA06 bacterium</name>
    <dbReference type="NCBI Taxonomy" id="2250710"/>
    <lineage>
        <taxon>Bacteria</taxon>
        <taxon>Bacteria division TA06</taxon>
    </lineage>
</organism>
<dbReference type="PIRSF" id="PIRSF015034">
    <property type="entry name" value="YacH"/>
    <property type="match status" value="1"/>
</dbReference>
<dbReference type="EMBL" id="SOJN01000074">
    <property type="protein sequence ID" value="TET45901.1"/>
    <property type="molecule type" value="Genomic_DNA"/>
</dbReference>
<feature type="domain" description="UVR" evidence="1">
    <location>
        <begin position="151"/>
        <end position="186"/>
    </location>
</feature>
<dbReference type="InterPro" id="IPR025542">
    <property type="entry name" value="YacH"/>
</dbReference>
<dbReference type="GO" id="GO:1990170">
    <property type="term" value="P:stress response to cadmium ion"/>
    <property type="evidence" value="ECO:0007669"/>
    <property type="project" value="TreeGrafter"/>
</dbReference>
<comment type="caution">
    <text evidence="2">The sequence shown here is derived from an EMBL/GenBank/DDBJ whole genome shotgun (WGS) entry which is preliminary data.</text>
</comment>
<dbReference type="Proteomes" id="UP000315525">
    <property type="component" value="Unassembled WGS sequence"/>
</dbReference>
<gene>
    <name evidence="2" type="ORF">E3J62_06100</name>
</gene>
<dbReference type="GO" id="GO:0008270">
    <property type="term" value="F:zinc ion binding"/>
    <property type="evidence" value="ECO:0007669"/>
    <property type="project" value="TreeGrafter"/>
</dbReference>